<sequence length="101" mass="11479">MATPEVAELRRRNEELERASREGREREEALQRELERMRERLQAVEEAEERLCGELGELQAEALEEARAYLLRIEDLSHRLSAAHALLSSAGLPLSTSPVSL</sequence>
<dbReference type="PANTHER" id="PTHR34283">
    <property type="entry name" value="PROTEIN RESPONSE TO LOW SULFUR 1"/>
    <property type="match status" value="1"/>
</dbReference>
<dbReference type="PANTHER" id="PTHR34283:SF1">
    <property type="entry name" value="PROTEIN RESPONSE TO LOW SULFUR 1"/>
    <property type="match status" value="1"/>
</dbReference>
<organism evidence="2 3">
    <name type="scientific">Canna indica</name>
    <name type="common">Indian-shot</name>
    <dbReference type="NCBI Taxonomy" id="4628"/>
    <lineage>
        <taxon>Eukaryota</taxon>
        <taxon>Viridiplantae</taxon>
        <taxon>Streptophyta</taxon>
        <taxon>Embryophyta</taxon>
        <taxon>Tracheophyta</taxon>
        <taxon>Spermatophyta</taxon>
        <taxon>Magnoliopsida</taxon>
        <taxon>Liliopsida</taxon>
        <taxon>Zingiberales</taxon>
        <taxon>Cannaceae</taxon>
        <taxon>Canna</taxon>
    </lineage>
</organism>
<dbReference type="Proteomes" id="UP001327560">
    <property type="component" value="Chromosome 3"/>
</dbReference>
<keyword evidence="3" id="KW-1185">Reference proteome</keyword>
<dbReference type="InterPro" id="IPR039282">
    <property type="entry name" value="LSU"/>
</dbReference>
<evidence type="ECO:0000313" key="3">
    <source>
        <dbReference type="Proteomes" id="UP001327560"/>
    </source>
</evidence>
<feature type="compositionally biased region" description="Basic and acidic residues" evidence="1">
    <location>
        <begin position="7"/>
        <end position="29"/>
    </location>
</feature>
<proteinExistence type="predicted"/>
<evidence type="ECO:0000313" key="2">
    <source>
        <dbReference type="EMBL" id="WOL00087.1"/>
    </source>
</evidence>
<reference evidence="2 3" key="1">
    <citation type="submission" date="2023-10" db="EMBL/GenBank/DDBJ databases">
        <title>Chromosome-scale genome assembly provides insights into flower coloration mechanisms of Canna indica.</title>
        <authorList>
            <person name="Li C."/>
        </authorList>
    </citation>
    <scope>NUCLEOTIDE SEQUENCE [LARGE SCALE GENOMIC DNA]</scope>
    <source>
        <tissue evidence="2">Flower</tissue>
    </source>
</reference>
<dbReference type="AlphaFoldDB" id="A0AAQ3K1K3"/>
<evidence type="ECO:0000256" key="1">
    <source>
        <dbReference type="SAM" id="MobiDB-lite"/>
    </source>
</evidence>
<protein>
    <submittedName>
        <fullName evidence="2">Uncharacterized protein</fullName>
    </submittedName>
</protein>
<feature type="region of interest" description="Disordered" evidence="1">
    <location>
        <begin position="1"/>
        <end position="29"/>
    </location>
</feature>
<dbReference type="EMBL" id="CP136892">
    <property type="protein sequence ID" value="WOL00087.1"/>
    <property type="molecule type" value="Genomic_DNA"/>
</dbReference>
<accession>A0AAQ3K1K3</accession>
<name>A0AAQ3K1K3_9LILI</name>
<dbReference type="GO" id="GO:0098869">
    <property type="term" value="P:cellular oxidant detoxification"/>
    <property type="evidence" value="ECO:0007669"/>
    <property type="project" value="InterPro"/>
</dbReference>
<gene>
    <name evidence="2" type="ORF">Cni_G08800</name>
</gene>